<reference evidence="4 5" key="1">
    <citation type="submission" date="2024-03" db="EMBL/GenBank/DDBJ databases">
        <title>Human intestinal bacterial collection.</title>
        <authorList>
            <person name="Pauvert C."/>
            <person name="Hitch T.C.A."/>
            <person name="Clavel T."/>
        </authorList>
    </citation>
    <scope>NUCLEOTIDE SEQUENCE [LARGE SCALE GENOMIC DNA]</scope>
    <source>
        <strain evidence="4 5">CLA-SR-H024</strain>
    </source>
</reference>
<evidence type="ECO:0000256" key="1">
    <source>
        <dbReference type="ARBA" id="ARBA00007162"/>
    </source>
</evidence>
<dbReference type="EMBL" id="JBBMFN010000031">
    <property type="protein sequence ID" value="MEQ2466666.1"/>
    <property type="molecule type" value="Genomic_DNA"/>
</dbReference>
<feature type="signal peptide" evidence="3">
    <location>
        <begin position="1"/>
        <end position="21"/>
    </location>
</feature>
<proteinExistence type="inferred from homology"/>
<dbReference type="Pfam" id="PF12974">
    <property type="entry name" value="Phosphonate-bd"/>
    <property type="match status" value="1"/>
</dbReference>
<evidence type="ECO:0000256" key="3">
    <source>
        <dbReference type="SAM" id="SignalP"/>
    </source>
</evidence>
<dbReference type="CDD" id="cd01071">
    <property type="entry name" value="PBP2_PhnD_like"/>
    <property type="match status" value="1"/>
</dbReference>
<protein>
    <submittedName>
        <fullName evidence="4">Phosphate/phosphite/phosphonate ABC transporter substrate-binding protein</fullName>
    </submittedName>
</protein>
<comment type="caution">
    <text evidence="4">The sequence shown here is derived from an EMBL/GenBank/DDBJ whole genome shotgun (WGS) entry which is preliminary data.</text>
</comment>
<keyword evidence="2 3" id="KW-0732">Signal</keyword>
<dbReference type="SUPFAM" id="SSF53850">
    <property type="entry name" value="Periplasmic binding protein-like II"/>
    <property type="match status" value="1"/>
</dbReference>
<keyword evidence="5" id="KW-1185">Reference proteome</keyword>
<name>A0ABV1EZY9_9BACI</name>
<dbReference type="PROSITE" id="PS51257">
    <property type="entry name" value="PROKAR_LIPOPROTEIN"/>
    <property type="match status" value="1"/>
</dbReference>
<sequence>MKKTLFSLVMVLMLVALTACGGKEKNESSNGNDEEIKELTLGFIPSQEADKIADTVEPLEEKLSEELGIPVKAEVMIDFVGLVEGMRTGKIDIGFLNPFGYVQAEDRADVDVLLKAIRNGGDSYVAQYVVPADSEINSIEDLVNTEGLVWAYADTLSTSGYLFPASQLMDMGVEDLSTHFQHSVVGGHDNAILSLLDGQADFATTFDDARDTVEGDYPTVKEDLKVIGHTDPIPNDTLSVRSDLPDEWKQKIKDAFLAFNDDEEMMAIMNDVYTWDGIAEAKPEDYDIVREVYSKFEDELSE</sequence>
<evidence type="ECO:0000313" key="4">
    <source>
        <dbReference type="EMBL" id="MEQ2466666.1"/>
    </source>
</evidence>
<comment type="similarity">
    <text evidence="1">Belongs to the phosphate/phosphite/phosphonate binding protein family.</text>
</comment>
<evidence type="ECO:0000256" key="2">
    <source>
        <dbReference type="ARBA" id="ARBA00022729"/>
    </source>
</evidence>
<dbReference type="Gene3D" id="3.40.190.10">
    <property type="entry name" value="Periplasmic binding protein-like II"/>
    <property type="match status" value="2"/>
</dbReference>
<dbReference type="RefSeq" id="WP_081836572.1">
    <property type="nucleotide sequence ID" value="NZ_JBBMFN010000031.1"/>
</dbReference>
<accession>A0ABV1EZY9</accession>
<evidence type="ECO:0000313" key="5">
    <source>
        <dbReference type="Proteomes" id="UP001465426"/>
    </source>
</evidence>
<feature type="chain" id="PRO_5046907557" evidence="3">
    <location>
        <begin position="22"/>
        <end position="302"/>
    </location>
</feature>
<dbReference type="NCBIfam" id="TIGR01098">
    <property type="entry name" value="3A0109s03R"/>
    <property type="match status" value="1"/>
</dbReference>
<organism evidence="4 5">
    <name type="scientific">Niallia hominis</name>
    <dbReference type="NCBI Taxonomy" id="3133173"/>
    <lineage>
        <taxon>Bacteria</taxon>
        <taxon>Bacillati</taxon>
        <taxon>Bacillota</taxon>
        <taxon>Bacilli</taxon>
        <taxon>Bacillales</taxon>
        <taxon>Bacillaceae</taxon>
        <taxon>Niallia</taxon>
    </lineage>
</organism>
<dbReference type="Proteomes" id="UP001465426">
    <property type="component" value="Unassembled WGS sequence"/>
</dbReference>
<dbReference type="InterPro" id="IPR005770">
    <property type="entry name" value="PhnD"/>
</dbReference>
<dbReference type="PANTHER" id="PTHR35841">
    <property type="entry name" value="PHOSPHONATES-BINDING PERIPLASMIC PROTEIN"/>
    <property type="match status" value="1"/>
</dbReference>
<gene>
    <name evidence="4" type="primary">phnD</name>
    <name evidence="4" type="ORF">WMO63_13415</name>
</gene>
<dbReference type="PANTHER" id="PTHR35841:SF1">
    <property type="entry name" value="PHOSPHONATES-BINDING PERIPLASMIC PROTEIN"/>
    <property type="match status" value="1"/>
</dbReference>